<keyword evidence="1" id="KW-1133">Transmembrane helix</keyword>
<evidence type="ECO:0000313" key="2">
    <source>
        <dbReference type="EMBL" id="MQX37734.1"/>
    </source>
</evidence>
<dbReference type="AlphaFoldDB" id="A0A7X2D3U0"/>
<feature type="transmembrane region" description="Helical" evidence="1">
    <location>
        <begin position="30"/>
        <end position="47"/>
    </location>
</feature>
<keyword evidence="1" id="KW-0812">Transmembrane</keyword>
<keyword evidence="1" id="KW-0472">Membrane</keyword>
<protein>
    <submittedName>
        <fullName evidence="2">Uncharacterized protein</fullName>
    </submittedName>
</protein>
<comment type="caution">
    <text evidence="2">The sequence shown here is derived from an EMBL/GenBank/DDBJ whole genome shotgun (WGS) entry which is preliminary data.</text>
</comment>
<dbReference type="Proteomes" id="UP000434582">
    <property type="component" value="Unassembled WGS sequence"/>
</dbReference>
<dbReference type="OrthoDB" id="8019944at2"/>
<reference evidence="2 3" key="1">
    <citation type="submission" date="2019-10" db="EMBL/GenBank/DDBJ databases">
        <title>Draft whole-genome sequence of the purple nonsulfur photosynthetic bacterium Roseospira navarrensis DSM 15114.</title>
        <authorList>
            <person name="Kyndt J.A."/>
            <person name="Meyer T.E."/>
        </authorList>
    </citation>
    <scope>NUCLEOTIDE SEQUENCE [LARGE SCALE GENOMIC DNA]</scope>
    <source>
        <strain evidence="2 3">DSM 15114</strain>
    </source>
</reference>
<sequence length="89" mass="9316">MLLRLGLFTSFALLIASTLPSPLVVASLSSLLWIGALVAAIGAALRGESVHRPALTRWDEAAVLMGASLLLGFFVDEAAVAELAEGLRR</sequence>
<accession>A0A7X2D3U0</accession>
<proteinExistence type="predicted"/>
<organism evidence="2 3">
    <name type="scientific">Roseospira navarrensis</name>
    <dbReference type="NCBI Taxonomy" id="140058"/>
    <lineage>
        <taxon>Bacteria</taxon>
        <taxon>Pseudomonadati</taxon>
        <taxon>Pseudomonadota</taxon>
        <taxon>Alphaproteobacteria</taxon>
        <taxon>Rhodospirillales</taxon>
        <taxon>Rhodospirillaceae</taxon>
        <taxon>Roseospira</taxon>
    </lineage>
</organism>
<evidence type="ECO:0000256" key="1">
    <source>
        <dbReference type="SAM" id="Phobius"/>
    </source>
</evidence>
<keyword evidence="3" id="KW-1185">Reference proteome</keyword>
<gene>
    <name evidence="2" type="ORF">GHC57_14520</name>
</gene>
<evidence type="ECO:0000313" key="3">
    <source>
        <dbReference type="Proteomes" id="UP000434582"/>
    </source>
</evidence>
<name>A0A7X2D3U0_9PROT</name>
<dbReference type="RefSeq" id="WP_153345494.1">
    <property type="nucleotide sequence ID" value="NZ_WIVE01000053.1"/>
</dbReference>
<dbReference type="EMBL" id="WIVE01000053">
    <property type="protein sequence ID" value="MQX37734.1"/>
    <property type="molecule type" value="Genomic_DNA"/>
</dbReference>